<proteinExistence type="predicted"/>
<gene>
    <name evidence="2" type="primary">LOC115629731</name>
</gene>
<sequence>MAEPNHNMDDIERLMYLEARVRYQDEIKNVQRQVQQHAQKWIDKKMEYEKEYARLSSLLKHCATRRALDAKGIIDTEQALSTSSHIEAISSKISTEKCPTMLDERVLEDCKEQLLLDHRARTLLTKEQCNLSKNRETLRSVQGKLESVENVLETATMQGIEQFVGEFQPPATPDHDQA</sequence>
<dbReference type="RefSeq" id="XP_030382125.1">
    <property type="nucleotide sequence ID" value="XM_030526265.1"/>
</dbReference>
<keyword evidence="1" id="KW-1185">Reference proteome</keyword>
<evidence type="ECO:0000313" key="1">
    <source>
        <dbReference type="Proteomes" id="UP000504634"/>
    </source>
</evidence>
<name>A0A6J2U2L1_DROLE</name>
<evidence type="ECO:0000313" key="2">
    <source>
        <dbReference type="RefSeq" id="XP_030382125.1"/>
    </source>
</evidence>
<dbReference type="OrthoDB" id="7947102at2759"/>
<dbReference type="GeneID" id="115629731"/>
<protein>
    <submittedName>
        <fullName evidence="2">Augmin complex subunit dgt4</fullName>
    </submittedName>
</protein>
<dbReference type="CTD" id="31361"/>
<reference evidence="2" key="1">
    <citation type="submission" date="2025-08" db="UniProtKB">
        <authorList>
            <consortium name="RefSeq"/>
        </authorList>
    </citation>
    <scope>IDENTIFICATION</scope>
    <source>
        <strain evidence="2">11010-0011.00</strain>
        <tissue evidence="2">Whole body</tissue>
    </source>
</reference>
<organism evidence="1 2">
    <name type="scientific">Drosophila lebanonensis</name>
    <name type="common">Fruit fly</name>
    <name type="synonym">Scaptodrosophila lebanonensis</name>
    <dbReference type="NCBI Taxonomy" id="7225"/>
    <lineage>
        <taxon>Eukaryota</taxon>
        <taxon>Metazoa</taxon>
        <taxon>Ecdysozoa</taxon>
        <taxon>Arthropoda</taxon>
        <taxon>Hexapoda</taxon>
        <taxon>Insecta</taxon>
        <taxon>Pterygota</taxon>
        <taxon>Neoptera</taxon>
        <taxon>Endopterygota</taxon>
        <taxon>Diptera</taxon>
        <taxon>Brachycera</taxon>
        <taxon>Muscomorpha</taxon>
        <taxon>Ephydroidea</taxon>
        <taxon>Drosophilidae</taxon>
        <taxon>Scaptodrosophila</taxon>
    </lineage>
</organism>
<accession>A0A6J2U2L1</accession>
<dbReference type="Proteomes" id="UP000504634">
    <property type="component" value="Unplaced"/>
</dbReference>
<dbReference type="AlphaFoldDB" id="A0A6J2U2L1"/>